<evidence type="ECO:0000256" key="3">
    <source>
        <dbReference type="ARBA" id="ARBA00022896"/>
    </source>
</evidence>
<dbReference type="GO" id="GO:0071456">
    <property type="term" value="P:cellular response to hypoxia"/>
    <property type="evidence" value="ECO:0007669"/>
    <property type="project" value="TreeGrafter"/>
</dbReference>
<dbReference type="Pfam" id="PF13640">
    <property type="entry name" value="2OG-FeII_Oxy_3"/>
    <property type="match status" value="1"/>
</dbReference>
<reference evidence="8" key="1">
    <citation type="submission" date="2021-01" db="EMBL/GenBank/DDBJ databases">
        <authorList>
            <person name="Corre E."/>
            <person name="Pelletier E."/>
            <person name="Niang G."/>
            <person name="Scheremetjew M."/>
            <person name="Finn R."/>
            <person name="Kale V."/>
            <person name="Holt S."/>
            <person name="Cochrane G."/>
            <person name="Meng A."/>
            <person name="Brown T."/>
            <person name="Cohen L."/>
        </authorList>
    </citation>
    <scope>NUCLEOTIDE SEQUENCE</scope>
    <source>
        <strain evidence="8">SM1012Den-03</strain>
    </source>
</reference>
<dbReference type="SUPFAM" id="SSF51197">
    <property type="entry name" value="Clavaminate synthase-like"/>
    <property type="match status" value="1"/>
</dbReference>
<dbReference type="EMBL" id="HBGZ01011785">
    <property type="protein sequence ID" value="CAD9595170.1"/>
    <property type="molecule type" value="Transcribed_RNA"/>
</dbReference>
<evidence type="ECO:0000256" key="4">
    <source>
        <dbReference type="ARBA" id="ARBA00022964"/>
    </source>
</evidence>
<dbReference type="AlphaFoldDB" id="A0A7S2L5R2"/>
<dbReference type="PANTHER" id="PTHR12907">
    <property type="entry name" value="EGL NINE HOMOLOG-RELATED"/>
    <property type="match status" value="1"/>
</dbReference>
<dbReference type="InterPro" id="IPR044862">
    <property type="entry name" value="Pro_4_hyd_alph_FE2OG_OXY"/>
</dbReference>
<evidence type="ECO:0000313" key="8">
    <source>
        <dbReference type="EMBL" id="CAD9595170.1"/>
    </source>
</evidence>
<keyword evidence="4" id="KW-0223">Dioxygenase</keyword>
<dbReference type="Gene3D" id="2.60.120.620">
    <property type="entry name" value="q2cbj1_9rhob like domain"/>
    <property type="match status" value="1"/>
</dbReference>
<keyword evidence="2" id="KW-0479">Metal-binding</keyword>
<dbReference type="PANTHER" id="PTHR12907:SF26">
    <property type="entry name" value="HIF PROLYL HYDROXYLASE, ISOFORM C"/>
    <property type="match status" value="1"/>
</dbReference>
<keyword evidence="5" id="KW-0560">Oxidoreductase</keyword>
<dbReference type="GO" id="GO:0008198">
    <property type="term" value="F:ferrous iron binding"/>
    <property type="evidence" value="ECO:0007669"/>
    <property type="project" value="TreeGrafter"/>
</dbReference>
<organism evidence="8">
    <name type="scientific">Skeletonema marinoi</name>
    <dbReference type="NCBI Taxonomy" id="267567"/>
    <lineage>
        <taxon>Eukaryota</taxon>
        <taxon>Sar</taxon>
        <taxon>Stramenopiles</taxon>
        <taxon>Ochrophyta</taxon>
        <taxon>Bacillariophyta</taxon>
        <taxon>Coscinodiscophyceae</taxon>
        <taxon>Thalassiosirophycidae</taxon>
        <taxon>Thalassiosirales</taxon>
        <taxon>Skeletonemataceae</taxon>
        <taxon>Skeletonema</taxon>
        <taxon>Skeletonema marinoi-dohrnii complex</taxon>
    </lineage>
</organism>
<name>A0A7S2L5R2_9STRA</name>
<evidence type="ECO:0000259" key="7">
    <source>
        <dbReference type="PROSITE" id="PS51471"/>
    </source>
</evidence>
<comment type="cofactor">
    <cofactor evidence="1">
        <name>L-ascorbate</name>
        <dbReference type="ChEBI" id="CHEBI:38290"/>
    </cofactor>
</comment>
<evidence type="ECO:0000256" key="6">
    <source>
        <dbReference type="ARBA" id="ARBA00023004"/>
    </source>
</evidence>
<keyword evidence="6" id="KW-0408">Iron</keyword>
<dbReference type="InterPro" id="IPR051559">
    <property type="entry name" value="HIF_prolyl_hydroxylases"/>
</dbReference>
<evidence type="ECO:0000256" key="1">
    <source>
        <dbReference type="ARBA" id="ARBA00001961"/>
    </source>
</evidence>
<feature type="domain" description="Fe2OG dioxygenase" evidence="7">
    <location>
        <begin position="153"/>
        <end position="273"/>
    </location>
</feature>
<dbReference type="GO" id="GO:0031543">
    <property type="term" value="F:peptidyl-proline dioxygenase activity"/>
    <property type="evidence" value="ECO:0007669"/>
    <property type="project" value="TreeGrafter"/>
</dbReference>
<accession>A0A7S2L5R2</accession>
<dbReference type="PROSITE" id="PS51471">
    <property type="entry name" value="FE2OG_OXY"/>
    <property type="match status" value="1"/>
</dbReference>
<proteinExistence type="predicted"/>
<protein>
    <recommendedName>
        <fullName evidence="7">Fe2OG dioxygenase domain-containing protein</fullName>
    </recommendedName>
</protein>
<evidence type="ECO:0000256" key="5">
    <source>
        <dbReference type="ARBA" id="ARBA00023002"/>
    </source>
</evidence>
<dbReference type="SMART" id="SM00702">
    <property type="entry name" value="P4Hc"/>
    <property type="match status" value="1"/>
</dbReference>
<dbReference type="InterPro" id="IPR005123">
    <property type="entry name" value="Oxoglu/Fe-dep_dioxygenase_dom"/>
</dbReference>
<gene>
    <name evidence="8" type="ORF">SMAR0320_LOCUS8428</name>
</gene>
<dbReference type="InterPro" id="IPR006620">
    <property type="entry name" value="Pro_4_hyd_alph"/>
</dbReference>
<sequence length="276" mass="30910">MNKIIAAVSFDSVALAAVAMASTLTIGEAYMRTSLVDADSAKEARYPPLSSFITEAHIRELEEKNLVVIHNVLSVKTLKHARENIEKLSDAMDVTNHLNECDVRQDQILSIRESDHSEQGVHGDALIHCVKLLRGIPFLLNKFHYITSHSYLVPKQCQLARYKPDGSSVYVRHLDRCNLSMNEMGVVEFLRASDYRGRVVTAILYLNKSDWDSGGELRVFDHHEKGEEGDEKGLDIIPTGGKLILFDSSKVEHQVLASYGDDPRYALTCWVNGILT</sequence>
<dbReference type="GO" id="GO:0031418">
    <property type="term" value="F:L-ascorbic acid binding"/>
    <property type="evidence" value="ECO:0007669"/>
    <property type="project" value="UniProtKB-KW"/>
</dbReference>
<evidence type="ECO:0000256" key="2">
    <source>
        <dbReference type="ARBA" id="ARBA00022723"/>
    </source>
</evidence>
<keyword evidence="3" id="KW-0847">Vitamin C</keyword>